<dbReference type="Proteomes" id="UP000435837">
    <property type="component" value="Unassembled WGS sequence"/>
</dbReference>
<accession>A0A640S9G5</accession>
<dbReference type="RefSeq" id="WP_159477111.1">
    <property type="nucleotide sequence ID" value="NZ_BAAATH010000005.1"/>
</dbReference>
<evidence type="ECO:0000313" key="3">
    <source>
        <dbReference type="Proteomes" id="UP000435837"/>
    </source>
</evidence>
<dbReference type="EMBL" id="BLIN01000005">
    <property type="protein sequence ID" value="GFE07454.1"/>
    <property type="molecule type" value="Genomic_DNA"/>
</dbReference>
<comment type="caution">
    <text evidence="2">The sequence shown here is derived from an EMBL/GenBank/DDBJ whole genome shotgun (WGS) entry which is preliminary data.</text>
</comment>
<proteinExistence type="predicted"/>
<gene>
    <name evidence="2" type="ORF">Scani_37220</name>
</gene>
<feature type="region of interest" description="Disordered" evidence="1">
    <location>
        <begin position="22"/>
        <end position="48"/>
    </location>
</feature>
<organism evidence="2 3">
    <name type="scientific">Streptomyces caniferus</name>
    <dbReference type="NCBI Taxonomy" id="285557"/>
    <lineage>
        <taxon>Bacteria</taxon>
        <taxon>Bacillati</taxon>
        <taxon>Actinomycetota</taxon>
        <taxon>Actinomycetes</taxon>
        <taxon>Kitasatosporales</taxon>
        <taxon>Streptomycetaceae</taxon>
        <taxon>Streptomyces</taxon>
    </lineage>
</organism>
<feature type="compositionally biased region" description="Acidic residues" evidence="1">
    <location>
        <begin position="25"/>
        <end position="37"/>
    </location>
</feature>
<evidence type="ECO:0000256" key="1">
    <source>
        <dbReference type="SAM" id="MobiDB-lite"/>
    </source>
</evidence>
<reference evidence="2 3" key="1">
    <citation type="submission" date="2019-12" db="EMBL/GenBank/DDBJ databases">
        <title>Whole genome shotgun sequence of Streptomyces caniferus NBRC 15389.</title>
        <authorList>
            <person name="Ichikawa N."/>
            <person name="Kimura A."/>
            <person name="Kitahashi Y."/>
            <person name="Komaki H."/>
            <person name="Tamura T."/>
        </authorList>
    </citation>
    <scope>NUCLEOTIDE SEQUENCE [LARGE SCALE GENOMIC DNA]</scope>
    <source>
        <strain evidence="2 3">NBRC 15389</strain>
    </source>
</reference>
<sequence>MTERKGLRTRLRNWWRRVTGRNDAETADGPEPVDEAEGTAGPATAGQAAQAEVAVELPPGDEVLSVAARGDVFAFELVPHFRWSSREMTLDTLRERAVLHEEAARCKLLRRAWAVARACDPGDPVAAEKAVNKELRGGWCYNDEKGLIRCRASVRMRIDPALREHVLPFHLAELRLTEEHSLGELKAGQVQARTERWLRVMSELELLGTLGPAERRLLVPFAAALADEDFFKVMQALKNTRRNGAEALANVLTAATKHHEQVGLFEYANAYDKALSEFCRQMGLSPFSWVDSAADVEELAP</sequence>
<name>A0A640S9G5_9ACTN</name>
<protein>
    <submittedName>
        <fullName evidence="2">Uncharacterized protein</fullName>
    </submittedName>
</protein>
<dbReference type="OrthoDB" id="3690860at2"/>
<feature type="compositionally biased region" description="Low complexity" evidence="1">
    <location>
        <begin position="38"/>
        <end position="48"/>
    </location>
</feature>
<dbReference type="AlphaFoldDB" id="A0A640S9G5"/>
<evidence type="ECO:0000313" key="2">
    <source>
        <dbReference type="EMBL" id="GFE07454.1"/>
    </source>
</evidence>